<keyword evidence="1" id="KW-0175">Coiled coil</keyword>
<evidence type="ECO:0000313" key="4">
    <source>
        <dbReference type="Proteomes" id="UP000249185"/>
    </source>
</evidence>
<proteinExistence type="predicted"/>
<dbReference type="PROSITE" id="PS51257">
    <property type="entry name" value="PROKAR_LIPOPROTEIN"/>
    <property type="match status" value="1"/>
</dbReference>
<organism evidence="3 4">
    <name type="scientific">Rhodovulum sulfidophilum</name>
    <name type="common">Rhodobacter sulfidophilus</name>
    <dbReference type="NCBI Taxonomy" id="35806"/>
    <lineage>
        <taxon>Bacteria</taxon>
        <taxon>Pseudomonadati</taxon>
        <taxon>Pseudomonadota</taxon>
        <taxon>Alphaproteobacteria</taxon>
        <taxon>Rhodobacterales</taxon>
        <taxon>Paracoccaceae</taxon>
        <taxon>Rhodovulum</taxon>
    </lineage>
</organism>
<dbReference type="InterPro" id="IPR021242">
    <property type="entry name" value="DUF2799"/>
</dbReference>
<sequence length="179" mass="19737">MRAAPLAPLAAMLLASCATLSEEECRSGNWNAIGVSDGMAGRSEGFVANHAEACSELGVTPDFAAWNAGRLAGLGSYCTPERAYSAGQRGQRLNPVCGGYDLRALAAANMAGLRYHEVDRDIDAVRGQIRAAGNRIDALRDGDTTKGERAEIRRLRRDIDRWKRELDRLEWERRRVAYW</sequence>
<feature type="signal peptide" evidence="2">
    <location>
        <begin position="1"/>
        <end position="20"/>
    </location>
</feature>
<gene>
    <name evidence="3" type="ORF">DI556_19035</name>
</gene>
<dbReference type="AlphaFoldDB" id="A0A2W5N3B7"/>
<reference evidence="3 4" key="1">
    <citation type="submission" date="2017-08" db="EMBL/GenBank/DDBJ databases">
        <title>Infants hospitalized years apart are colonized by the same room-sourced microbial strains.</title>
        <authorList>
            <person name="Brooks B."/>
            <person name="Olm M.R."/>
            <person name="Firek B.A."/>
            <person name="Baker R."/>
            <person name="Thomas B.C."/>
            <person name="Morowitz M.J."/>
            <person name="Banfield J.F."/>
        </authorList>
    </citation>
    <scope>NUCLEOTIDE SEQUENCE [LARGE SCALE GENOMIC DNA]</scope>
    <source>
        <strain evidence="3">S2_005_002_R2_34</strain>
    </source>
</reference>
<evidence type="ECO:0000256" key="1">
    <source>
        <dbReference type="SAM" id="Coils"/>
    </source>
</evidence>
<comment type="caution">
    <text evidence="3">The sequence shown here is derived from an EMBL/GenBank/DDBJ whole genome shotgun (WGS) entry which is preliminary data.</text>
</comment>
<dbReference type="Proteomes" id="UP000249185">
    <property type="component" value="Unassembled WGS sequence"/>
</dbReference>
<protein>
    <recommendedName>
        <fullName evidence="5">DUF2799 domain-containing protein</fullName>
    </recommendedName>
</protein>
<keyword evidence="2" id="KW-0732">Signal</keyword>
<name>A0A2W5N3B7_RHOSU</name>
<feature type="coiled-coil region" evidence="1">
    <location>
        <begin position="145"/>
        <end position="172"/>
    </location>
</feature>
<evidence type="ECO:0008006" key="5">
    <source>
        <dbReference type="Google" id="ProtNLM"/>
    </source>
</evidence>
<dbReference type="Pfam" id="PF10973">
    <property type="entry name" value="DUF2799"/>
    <property type="match status" value="1"/>
</dbReference>
<dbReference type="EMBL" id="QFPW01000020">
    <property type="protein sequence ID" value="PZQ46859.1"/>
    <property type="molecule type" value="Genomic_DNA"/>
</dbReference>
<evidence type="ECO:0000256" key="2">
    <source>
        <dbReference type="SAM" id="SignalP"/>
    </source>
</evidence>
<feature type="chain" id="PRO_5016154858" description="DUF2799 domain-containing protein" evidence="2">
    <location>
        <begin position="21"/>
        <end position="179"/>
    </location>
</feature>
<evidence type="ECO:0000313" key="3">
    <source>
        <dbReference type="EMBL" id="PZQ46859.1"/>
    </source>
</evidence>
<accession>A0A2W5N3B7</accession>